<comment type="caution">
    <text evidence="2">The sequence shown here is derived from an EMBL/GenBank/DDBJ whole genome shotgun (WGS) entry which is preliminary data.</text>
</comment>
<dbReference type="STRING" id="887144.BJF91_04850"/>
<keyword evidence="3" id="KW-1185">Reference proteome</keyword>
<dbReference type="GO" id="GO:0004568">
    <property type="term" value="F:chitinase activity"/>
    <property type="evidence" value="ECO:0007669"/>
    <property type="project" value="InterPro"/>
</dbReference>
<dbReference type="InterPro" id="IPR023346">
    <property type="entry name" value="Lysozyme-like_dom_sf"/>
</dbReference>
<dbReference type="GO" id="GO:0016998">
    <property type="term" value="P:cell wall macromolecule catabolic process"/>
    <property type="evidence" value="ECO:0007669"/>
    <property type="project" value="InterPro"/>
</dbReference>
<evidence type="ECO:0000313" key="2">
    <source>
        <dbReference type="EMBL" id="OLP47868.1"/>
    </source>
</evidence>
<dbReference type="InterPro" id="IPR000726">
    <property type="entry name" value="Glyco_hydro_19_cat"/>
</dbReference>
<feature type="domain" description="Glycoside hydrolase family 19 catalytic" evidence="1">
    <location>
        <begin position="42"/>
        <end position="136"/>
    </location>
</feature>
<dbReference type="OrthoDB" id="3078754at2"/>
<dbReference type="SUPFAM" id="SSF53955">
    <property type="entry name" value="Lysozyme-like"/>
    <property type="match status" value="1"/>
</dbReference>
<dbReference type="GO" id="GO:0006032">
    <property type="term" value="P:chitin catabolic process"/>
    <property type="evidence" value="ECO:0007669"/>
    <property type="project" value="InterPro"/>
</dbReference>
<dbReference type="Pfam" id="PF00182">
    <property type="entry name" value="Glyco_hydro_19"/>
    <property type="match status" value="1"/>
</dbReference>
<evidence type="ECO:0000313" key="3">
    <source>
        <dbReference type="Proteomes" id="UP000185598"/>
    </source>
</evidence>
<dbReference type="Proteomes" id="UP000185598">
    <property type="component" value="Unassembled WGS sequence"/>
</dbReference>
<sequence length="199" mass="21749">MKTPMQQLFDQIRITLCGGRLTQAQVESINAVLGACARHGISDARQRAYVLATAFHETAGRFQPVRETLAATDAEAISRLEHSYQAGKLPQVRVPYWRPDEKGRSWFGRGFVQLTHRRNYQALSAALGIDLTVDPGRALECDTAADILAVGMRDGLFSGTRLADVFNPTTCDWLGARRIVNGQDRADLVAGYGKAICGG</sequence>
<reference evidence="2 3" key="1">
    <citation type="submission" date="2016-09" db="EMBL/GenBank/DDBJ databases">
        <title>Rhizobium oryziradicis sp. nov., isolated from the root of rice.</title>
        <authorList>
            <person name="Zhao J."/>
            <person name="Zhang X."/>
        </authorList>
    </citation>
    <scope>NUCLEOTIDE SEQUENCE [LARGE SCALE GENOMIC DNA]</scope>
    <source>
        <strain evidence="2 3">14971</strain>
    </source>
</reference>
<dbReference type="Gene3D" id="1.10.530.10">
    <property type="match status" value="1"/>
</dbReference>
<dbReference type="AlphaFoldDB" id="A0A1Q9A085"/>
<evidence type="ECO:0000259" key="1">
    <source>
        <dbReference type="Pfam" id="PF00182"/>
    </source>
</evidence>
<protein>
    <recommendedName>
        <fullName evidence="1">Glycoside hydrolase family 19 catalytic domain-containing protein</fullName>
    </recommendedName>
</protein>
<accession>A0A1Q9A085</accession>
<name>A0A1Q9A085_9HYPH</name>
<organism evidence="2 3">
    <name type="scientific">Allorhizobium taibaishanense</name>
    <dbReference type="NCBI Taxonomy" id="887144"/>
    <lineage>
        <taxon>Bacteria</taxon>
        <taxon>Pseudomonadati</taxon>
        <taxon>Pseudomonadota</taxon>
        <taxon>Alphaproteobacteria</taxon>
        <taxon>Hyphomicrobiales</taxon>
        <taxon>Rhizobiaceae</taxon>
        <taxon>Rhizobium/Agrobacterium group</taxon>
        <taxon>Allorhizobium</taxon>
    </lineage>
</organism>
<proteinExistence type="predicted"/>
<dbReference type="EMBL" id="MKIN01000027">
    <property type="protein sequence ID" value="OLP47868.1"/>
    <property type="molecule type" value="Genomic_DNA"/>
</dbReference>
<gene>
    <name evidence="2" type="ORF">BJF91_04850</name>
</gene>